<dbReference type="GO" id="GO:0016811">
    <property type="term" value="F:hydrolase activity, acting on carbon-nitrogen (but not peptide) bonds, in linear amides"/>
    <property type="evidence" value="ECO:0007669"/>
    <property type="project" value="TreeGrafter"/>
</dbReference>
<dbReference type="Pfam" id="PF02585">
    <property type="entry name" value="PIG-L"/>
    <property type="match status" value="1"/>
</dbReference>
<protein>
    <submittedName>
        <fullName evidence="1">Unannotated protein</fullName>
    </submittedName>
</protein>
<evidence type="ECO:0000313" key="1">
    <source>
        <dbReference type="EMBL" id="CAB4572622.1"/>
    </source>
</evidence>
<reference evidence="1" key="1">
    <citation type="submission" date="2020-05" db="EMBL/GenBank/DDBJ databases">
        <authorList>
            <person name="Chiriac C."/>
            <person name="Salcher M."/>
            <person name="Ghai R."/>
            <person name="Kavagutti S V."/>
        </authorList>
    </citation>
    <scope>NUCLEOTIDE SEQUENCE</scope>
</reference>
<dbReference type="InterPro" id="IPR024078">
    <property type="entry name" value="LmbE-like_dom_sf"/>
</dbReference>
<dbReference type="PANTHER" id="PTHR12993:SF28">
    <property type="entry name" value="LMBE FAMILY PROTEIN"/>
    <property type="match status" value="1"/>
</dbReference>
<gene>
    <name evidence="1" type="ORF">UFOPK1740_00350</name>
</gene>
<dbReference type="SUPFAM" id="SSF102588">
    <property type="entry name" value="LmbE-like"/>
    <property type="match status" value="1"/>
</dbReference>
<sequence length="245" mass="27262">MSSPVLTPLELPKSGSKVLVITAHPDDVDFGAGGTIATLTKLGVEVTYCITTDGHQGGEDASISRDEMRKIRRVEQSAAGKILGVNNIHYLGKDDGSIVPSLSLREEFVRIIRMTKPDILITQSPDRNWERMPASHPDHMAVGEVAVQAVYPDARNQFAFPHLLKEGLEPWNVPKIWIMSHPSPTRFLDVTENIELKFQALESHKSQTAHVLDLRERVNTWMTLASKAANLPEGRFAEMFFEVNA</sequence>
<dbReference type="InterPro" id="IPR003737">
    <property type="entry name" value="GlcNAc_PI_deacetylase-related"/>
</dbReference>
<accession>A0A6J6E894</accession>
<dbReference type="EMBL" id="CAEZTU010000009">
    <property type="protein sequence ID" value="CAB4572622.1"/>
    <property type="molecule type" value="Genomic_DNA"/>
</dbReference>
<dbReference type="AlphaFoldDB" id="A0A6J6E894"/>
<proteinExistence type="predicted"/>
<dbReference type="PANTHER" id="PTHR12993">
    <property type="entry name" value="N-ACETYLGLUCOSAMINYL-PHOSPHATIDYLINOSITOL DE-N-ACETYLASE-RELATED"/>
    <property type="match status" value="1"/>
</dbReference>
<organism evidence="1">
    <name type="scientific">freshwater metagenome</name>
    <dbReference type="NCBI Taxonomy" id="449393"/>
    <lineage>
        <taxon>unclassified sequences</taxon>
        <taxon>metagenomes</taxon>
        <taxon>ecological metagenomes</taxon>
    </lineage>
</organism>
<name>A0A6J6E894_9ZZZZ</name>
<dbReference type="Gene3D" id="3.40.50.10320">
    <property type="entry name" value="LmbE-like"/>
    <property type="match status" value="1"/>
</dbReference>